<protein>
    <submittedName>
        <fullName evidence="1">Uncharacterized protein</fullName>
    </submittedName>
</protein>
<evidence type="ECO:0000313" key="2">
    <source>
        <dbReference type="Proteomes" id="UP000621560"/>
    </source>
</evidence>
<dbReference type="Proteomes" id="UP000621560">
    <property type="component" value="Unassembled WGS sequence"/>
</dbReference>
<organism evidence="1 2">
    <name type="scientific">Paenibacillus sabuli</name>
    <dbReference type="NCBI Taxonomy" id="2772509"/>
    <lineage>
        <taxon>Bacteria</taxon>
        <taxon>Bacillati</taxon>
        <taxon>Bacillota</taxon>
        <taxon>Bacilli</taxon>
        <taxon>Bacillales</taxon>
        <taxon>Paenibacillaceae</taxon>
        <taxon>Paenibacillus</taxon>
    </lineage>
</organism>
<dbReference type="EMBL" id="JACXIZ010000075">
    <property type="protein sequence ID" value="MBD2848561.1"/>
    <property type="molecule type" value="Genomic_DNA"/>
</dbReference>
<comment type="caution">
    <text evidence="1">The sequence shown here is derived from an EMBL/GenBank/DDBJ whole genome shotgun (WGS) entry which is preliminary data.</text>
</comment>
<sequence>MRSYTKPAVLLHEQVKFETLISCDPPNVAIDAFGKPICLRPDETWFPR</sequence>
<name>A0A927BX87_9BACL</name>
<gene>
    <name evidence="1" type="ORF">IDH44_25565</name>
</gene>
<evidence type="ECO:0000313" key="1">
    <source>
        <dbReference type="EMBL" id="MBD2848561.1"/>
    </source>
</evidence>
<proteinExistence type="predicted"/>
<dbReference type="RefSeq" id="WP_190921656.1">
    <property type="nucleotide sequence ID" value="NZ_JACXIZ010000075.1"/>
</dbReference>
<accession>A0A927BX87</accession>
<keyword evidence="2" id="KW-1185">Reference proteome</keyword>
<reference evidence="1" key="1">
    <citation type="submission" date="2020-09" db="EMBL/GenBank/DDBJ databases">
        <title>A novel bacterium of genus Paenibacillus, isolated from South China Sea.</title>
        <authorList>
            <person name="Huang H."/>
            <person name="Mo K."/>
            <person name="Hu Y."/>
        </authorList>
    </citation>
    <scope>NUCLEOTIDE SEQUENCE</scope>
    <source>
        <strain evidence="1">IB182496</strain>
    </source>
</reference>
<dbReference type="AlphaFoldDB" id="A0A927BX87"/>